<feature type="compositionally biased region" description="Pro residues" evidence="1">
    <location>
        <begin position="17"/>
        <end position="30"/>
    </location>
</feature>
<feature type="transmembrane region" description="Helical" evidence="2">
    <location>
        <begin position="150"/>
        <end position="173"/>
    </location>
</feature>
<proteinExistence type="predicted"/>
<dbReference type="GO" id="GO:0005886">
    <property type="term" value="C:plasma membrane"/>
    <property type="evidence" value="ECO:0007669"/>
    <property type="project" value="TreeGrafter"/>
</dbReference>
<feature type="transmembrane region" description="Helical" evidence="2">
    <location>
        <begin position="287"/>
        <end position="306"/>
    </location>
</feature>
<keyword evidence="4" id="KW-1185">Reference proteome</keyword>
<feature type="transmembrane region" description="Helical" evidence="2">
    <location>
        <begin position="263"/>
        <end position="281"/>
    </location>
</feature>
<accession>A0A841BN72</accession>
<dbReference type="RefSeq" id="WP_184834320.1">
    <property type="nucleotide sequence ID" value="NZ_JACHMN010000002.1"/>
</dbReference>
<keyword evidence="2" id="KW-1133">Transmembrane helix</keyword>
<dbReference type="Proteomes" id="UP000587527">
    <property type="component" value="Unassembled WGS sequence"/>
</dbReference>
<dbReference type="AlphaFoldDB" id="A0A841BN72"/>
<feature type="compositionally biased region" description="Low complexity" evidence="1">
    <location>
        <begin position="1"/>
        <end position="16"/>
    </location>
</feature>
<reference evidence="3 4" key="1">
    <citation type="submission" date="2020-08" db="EMBL/GenBank/DDBJ databases">
        <title>Sequencing the genomes of 1000 actinobacteria strains.</title>
        <authorList>
            <person name="Klenk H.-P."/>
        </authorList>
    </citation>
    <scope>NUCLEOTIDE SEQUENCE [LARGE SCALE GENOMIC DNA]</scope>
    <source>
        <strain evidence="3 4">DSM 45362</strain>
    </source>
</reference>
<feature type="transmembrane region" description="Helical" evidence="2">
    <location>
        <begin position="96"/>
        <end position="113"/>
    </location>
</feature>
<keyword evidence="2" id="KW-0472">Membrane</keyword>
<feature type="transmembrane region" description="Helical" evidence="2">
    <location>
        <begin position="313"/>
        <end position="332"/>
    </location>
</feature>
<evidence type="ECO:0000313" key="4">
    <source>
        <dbReference type="Proteomes" id="UP000587527"/>
    </source>
</evidence>
<feature type="transmembrane region" description="Helical" evidence="2">
    <location>
        <begin position="72"/>
        <end position="90"/>
    </location>
</feature>
<dbReference type="EMBL" id="JACHMN010000002">
    <property type="protein sequence ID" value="MBB5868403.1"/>
    <property type="molecule type" value="Genomic_DNA"/>
</dbReference>
<comment type="caution">
    <text evidence="3">The sequence shown here is derived from an EMBL/GenBank/DDBJ whole genome shotgun (WGS) entry which is preliminary data.</text>
</comment>
<feature type="transmembrane region" description="Helical" evidence="2">
    <location>
        <begin position="229"/>
        <end position="251"/>
    </location>
</feature>
<name>A0A841BN72_9ACTN</name>
<feature type="transmembrane region" description="Helical" evidence="2">
    <location>
        <begin position="185"/>
        <end position="203"/>
    </location>
</feature>
<gene>
    <name evidence="3" type="ORF">F4553_001782</name>
</gene>
<evidence type="ECO:0000256" key="1">
    <source>
        <dbReference type="SAM" id="MobiDB-lite"/>
    </source>
</evidence>
<evidence type="ECO:0000256" key="2">
    <source>
        <dbReference type="SAM" id="Phobius"/>
    </source>
</evidence>
<feature type="transmembrane region" description="Helical" evidence="2">
    <location>
        <begin position="39"/>
        <end position="60"/>
    </location>
</feature>
<protein>
    <submittedName>
        <fullName evidence="3">Ribose/xylose/arabinose/galactoside ABC-type transport system permease subunit</fullName>
    </submittedName>
</protein>
<sequence length="344" mass="34078">MTNPAPDAYADPFATPTAPPPPVVPATPPPRQGIAGRELIVHIGWEALLAIATLGAIVLLLNTSSRAGLDTLLSQVAPLGLIGAAMALSLRTGTPNLAVGALAVGAGTIGAELTTEQMPLVGAMAIGVASAVIAALFIGLITAVLSVPTWAVTLGAAALIEAGLLAAFHSKTIVILTEAGGKQPLWFVAFAVLTLAGGAIWLIPGLRRTLSHSRGAVAAGPWAGFRPGIGAIVGLTGSAFLAGLGGVAFTLRLHASPPPGISGTLTLTALAIALLGGVSVFGRRAGVTGTLFAAVLIGTITQLLALEGFASWSNFLVAGGAILIGLVVSRIIESASGPTVPAQV</sequence>
<feature type="region of interest" description="Disordered" evidence="1">
    <location>
        <begin position="1"/>
        <end position="30"/>
    </location>
</feature>
<dbReference type="PANTHER" id="PTHR32196">
    <property type="entry name" value="ABC TRANSPORTER PERMEASE PROTEIN YPHD-RELATED-RELATED"/>
    <property type="match status" value="1"/>
</dbReference>
<evidence type="ECO:0000313" key="3">
    <source>
        <dbReference type="EMBL" id="MBB5868403.1"/>
    </source>
</evidence>
<organism evidence="3 4">
    <name type="scientific">Allocatelliglobosispora scoriae</name>
    <dbReference type="NCBI Taxonomy" id="643052"/>
    <lineage>
        <taxon>Bacteria</taxon>
        <taxon>Bacillati</taxon>
        <taxon>Actinomycetota</taxon>
        <taxon>Actinomycetes</taxon>
        <taxon>Micromonosporales</taxon>
        <taxon>Micromonosporaceae</taxon>
        <taxon>Allocatelliglobosispora</taxon>
    </lineage>
</organism>
<feature type="transmembrane region" description="Helical" evidence="2">
    <location>
        <begin position="120"/>
        <end position="144"/>
    </location>
</feature>
<keyword evidence="2" id="KW-0812">Transmembrane</keyword>